<feature type="region of interest" description="Disordered" evidence="1">
    <location>
        <begin position="169"/>
        <end position="200"/>
    </location>
</feature>
<sequence length="206" mass="23353">MLSHVLWRDGPSRSRIKCPKRLESEFGQSIHISLREHYAPASNRPNSTDQGATQHTDHCQLSLMVYSLATPSKAAEHVRDIIVGDDDRKETVRRKISVLIEEVHDVATHPRQFGCKQIARSRLFILPSLHIPTVLIARNPNRSSDCRNRANRLHPTGHPVRIVRFESKRSRTCRRNQENTGNSPKHASHQPPSKHSAPVNFLGILA</sequence>
<gene>
    <name evidence="2" type="ORF">PAP18089_01615</name>
</gene>
<reference evidence="2 3" key="1">
    <citation type="submission" date="2019-08" db="EMBL/GenBank/DDBJ databases">
        <authorList>
            <person name="Peeters C."/>
        </authorList>
    </citation>
    <scope>NUCLEOTIDE SEQUENCE [LARGE SCALE GENOMIC DNA]</scope>
    <source>
        <strain evidence="2 3">LMG 18089</strain>
    </source>
</reference>
<proteinExistence type="predicted"/>
<evidence type="ECO:0000313" key="2">
    <source>
        <dbReference type="EMBL" id="VVG70651.1"/>
    </source>
</evidence>
<evidence type="ECO:0000313" key="3">
    <source>
        <dbReference type="Proteomes" id="UP000364291"/>
    </source>
</evidence>
<organism evidence="2 3">
    <name type="scientific">Pandoraea apista</name>
    <dbReference type="NCBI Taxonomy" id="93218"/>
    <lineage>
        <taxon>Bacteria</taxon>
        <taxon>Pseudomonadati</taxon>
        <taxon>Pseudomonadota</taxon>
        <taxon>Betaproteobacteria</taxon>
        <taxon>Burkholderiales</taxon>
        <taxon>Burkholderiaceae</taxon>
        <taxon>Pandoraea</taxon>
    </lineage>
</organism>
<dbReference type="Proteomes" id="UP000364291">
    <property type="component" value="Unassembled WGS sequence"/>
</dbReference>
<evidence type="ECO:0000256" key="1">
    <source>
        <dbReference type="SAM" id="MobiDB-lite"/>
    </source>
</evidence>
<accession>A0A5E5P229</accession>
<dbReference type="EMBL" id="CABPSX010000002">
    <property type="protein sequence ID" value="VVG70651.1"/>
    <property type="molecule type" value="Genomic_DNA"/>
</dbReference>
<feature type="compositionally biased region" description="Polar residues" evidence="1">
    <location>
        <begin position="178"/>
        <end position="193"/>
    </location>
</feature>
<protein>
    <submittedName>
        <fullName evidence="2">Uncharacterized protein</fullName>
    </submittedName>
</protein>
<name>A0A5E5P229_9BURK</name>
<dbReference type="AlphaFoldDB" id="A0A5E5P229"/>